<evidence type="ECO:0000313" key="2">
    <source>
        <dbReference type="EMBL" id="KAG4415244.1"/>
    </source>
</evidence>
<dbReference type="InterPro" id="IPR058525">
    <property type="entry name" value="DUF8212"/>
</dbReference>
<evidence type="ECO:0000259" key="1">
    <source>
        <dbReference type="Pfam" id="PF26640"/>
    </source>
</evidence>
<organism evidence="2 3">
    <name type="scientific">Cadophora malorum</name>
    <dbReference type="NCBI Taxonomy" id="108018"/>
    <lineage>
        <taxon>Eukaryota</taxon>
        <taxon>Fungi</taxon>
        <taxon>Dikarya</taxon>
        <taxon>Ascomycota</taxon>
        <taxon>Pezizomycotina</taxon>
        <taxon>Leotiomycetes</taxon>
        <taxon>Helotiales</taxon>
        <taxon>Ploettnerulaceae</taxon>
        <taxon>Cadophora</taxon>
    </lineage>
</organism>
<name>A0A8H7W8Y0_9HELO</name>
<proteinExistence type="predicted"/>
<dbReference type="EMBL" id="JAFJYH010000229">
    <property type="protein sequence ID" value="KAG4415244.1"/>
    <property type="molecule type" value="Genomic_DNA"/>
</dbReference>
<dbReference type="Pfam" id="PF26640">
    <property type="entry name" value="DUF8212"/>
    <property type="match status" value="1"/>
</dbReference>
<dbReference type="OrthoDB" id="3562304at2759"/>
<dbReference type="PANTHER" id="PTHR10622:SF10">
    <property type="entry name" value="HET DOMAIN-CONTAINING PROTEIN"/>
    <property type="match status" value="1"/>
</dbReference>
<feature type="domain" description="DUF8212" evidence="1">
    <location>
        <begin position="109"/>
        <end position="144"/>
    </location>
</feature>
<keyword evidence="3" id="KW-1185">Reference proteome</keyword>
<dbReference type="PANTHER" id="PTHR10622">
    <property type="entry name" value="HET DOMAIN-CONTAINING PROTEIN"/>
    <property type="match status" value="1"/>
</dbReference>
<protein>
    <recommendedName>
        <fullName evidence="1">DUF8212 domain-containing protein</fullName>
    </recommendedName>
</protein>
<sequence length="452" mass="50886">MTLFDGLKTAKWFRRGWTLQELIAPNTVTFFSNDWDIIGTRLSLSNQISSITGISINVLMEPKLLPTISVARRMSWAAERETTRREDIAYCLMGIFNVNMPLLYGEGDKAFMRLQEEIIKDSEDQSLFAWQHPTDGPETGDAALQNEGIFAHHPIAFKAAYGIIPHPTGFPPSTITSRGLEIHIPICRGFWDDGSSAASHIGILTCHYENDLSQKIGIALDFKGNKYYRKACSALIFLQHEEAELAKSSTVHIHKWGKRQDPGLNTSYCYLKRHPSQMYHLSDAIAVEANISSNINGLDRSWDLNTLTIPWTRGNRTLQLAEGSEGHFGVLEFTQIRIPGSSRELANGFSIILRLFPHDFGIVKIIQWTRAEQISHNFLRTTLEEHFHAIAVSRNSIRIGAGTIYVGLEKTTELFNRDAYVVAIDYSPSIRYAPARMAVHRVADIRLLEADG</sequence>
<evidence type="ECO:0000313" key="3">
    <source>
        <dbReference type="Proteomes" id="UP000664132"/>
    </source>
</evidence>
<dbReference type="AlphaFoldDB" id="A0A8H7W8Y0"/>
<dbReference type="Proteomes" id="UP000664132">
    <property type="component" value="Unassembled WGS sequence"/>
</dbReference>
<comment type="caution">
    <text evidence="2">The sequence shown here is derived from an EMBL/GenBank/DDBJ whole genome shotgun (WGS) entry which is preliminary data.</text>
</comment>
<accession>A0A8H7W8Y0</accession>
<reference evidence="2" key="1">
    <citation type="submission" date="2021-02" db="EMBL/GenBank/DDBJ databases">
        <title>Genome sequence Cadophora malorum strain M34.</title>
        <authorList>
            <person name="Stefanovic E."/>
            <person name="Vu D."/>
            <person name="Scully C."/>
            <person name="Dijksterhuis J."/>
            <person name="Roader J."/>
            <person name="Houbraken J."/>
        </authorList>
    </citation>
    <scope>NUCLEOTIDE SEQUENCE</scope>
    <source>
        <strain evidence="2">M34</strain>
    </source>
</reference>
<gene>
    <name evidence="2" type="ORF">IFR04_011601</name>
</gene>